<dbReference type="GO" id="GO:0003677">
    <property type="term" value="F:DNA binding"/>
    <property type="evidence" value="ECO:0007669"/>
    <property type="project" value="InterPro"/>
</dbReference>
<dbReference type="InterPro" id="IPR039052">
    <property type="entry name" value="Antitox_PemI-like"/>
</dbReference>
<dbReference type="InterPro" id="IPR007159">
    <property type="entry name" value="SpoVT-AbrB_dom"/>
</dbReference>
<feature type="domain" description="SpoVT-AbrB" evidence="1">
    <location>
        <begin position="6"/>
        <end position="51"/>
    </location>
</feature>
<evidence type="ECO:0000313" key="2">
    <source>
        <dbReference type="EMBL" id="SLM18098.1"/>
    </source>
</evidence>
<sequence length="77" mass="8386">MKAIVQKWGNSLGIRIPAVYAKELDLKNGVFVDIVKDGGKIVILPPKPTLEGLLSEVTKDNMQDYIDSGSSVGKEAW</sequence>
<dbReference type="SUPFAM" id="SSF89447">
    <property type="entry name" value="AbrB/MazE/MraZ-like"/>
    <property type="match status" value="1"/>
</dbReference>
<organism evidence="2">
    <name type="scientific">uncultured spirochete</name>
    <dbReference type="NCBI Taxonomy" id="156406"/>
    <lineage>
        <taxon>Bacteria</taxon>
        <taxon>Pseudomonadati</taxon>
        <taxon>Spirochaetota</taxon>
        <taxon>Spirochaetia</taxon>
        <taxon>Spirochaetales</taxon>
        <taxon>environmental samples</taxon>
    </lineage>
</organism>
<name>A0A3P3XP81_9SPIR</name>
<dbReference type="AlphaFoldDB" id="A0A3P3XP81"/>
<dbReference type="EMBL" id="FWDO01000004">
    <property type="protein sequence ID" value="SLM18098.1"/>
    <property type="molecule type" value="Genomic_DNA"/>
</dbReference>
<dbReference type="PANTHER" id="PTHR40516">
    <property type="entry name" value="ANTITOXIN CHPS-RELATED"/>
    <property type="match status" value="1"/>
</dbReference>
<dbReference type="SMART" id="SM00966">
    <property type="entry name" value="SpoVT_AbrB"/>
    <property type="match status" value="1"/>
</dbReference>
<dbReference type="GO" id="GO:0097351">
    <property type="term" value="F:toxin sequestering activity"/>
    <property type="evidence" value="ECO:0007669"/>
    <property type="project" value="InterPro"/>
</dbReference>
<dbReference type="InterPro" id="IPR037914">
    <property type="entry name" value="SpoVT-AbrB_sf"/>
</dbReference>
<protein>
    <submittedName>
        <fullName evidence="2">Transcriptional regulator/antitoxin, MazE</fullName>
    </submittedName>
</protein>
<dbReference type="PANTHER" id="PTHR40516:SF1">
    <property type="entry name" value="ANTITOXIN CHPS-RELATED"/>
    <property type="match status" value="1"/>
</dbReference>
<accession>A0A3P3XP81</accession>
<reference evidence="2" key="1">
    <citation type="submission" date="2017-02" db="EMBL/GenBank/DDBJ databases">
        <authorList>
            <person name="Regsiter A."/>
            <person name="William W."/>
        </authorList>
    </citation>
    <scope>NUCLEOTIDE SEQUENCE</scope>
    <source>
        <strain evidence="2">BdmA 4</strain>
    </source>
</reference>
<gene>
    <name evidence="2" type="ORF">SPIRO4BDMA_40670</name>
</gene>
<dbReference type="Pfam" id="PF04014">
    <property type="entry name" value="MazE_antitoxin"/>
    <property type="match status" value="1"/>
</dbReference>
<dbReference type="Gene3D" id="2.10.260.10">
    <property type="match status" value="1"/>
</dbReference>
<evidence type="ECO:0000259" key="1">
    <source>
        <dbReference type="SMART" id="SM00966"/>
    </source>
</evidence>
<proteinExistence type="predicted"/>